<dbReference type="PROSITE" id="PS50893">
    <property type="entry name" value="ABC_TRANSPORTER_2"/>
    <property type="match status" value="1"/>
</dbReference>
<keyword evidence="3 5" id="KW-0067">ATP-binding</keyword>
<dbReference type="InterPro" id="IPR003439">
    <property type="entry name" value="ABC_transporter-like_ATP-bd"/>
</dbReference>
<dbReference type="InterPro" id="IPR027417">
    <property type="entry name" value="P-loop_NTPase"/>
</dbReference>
<dbReference type="EMBL" id="RDRB01000007">
    <property type="protein sequence ID" value="ROT99454.1"/>
    <property type="molecule type" value="Genomic_DNA"/>
</dbReference>
<dbReference type="GO" id="GO:0005524">
    <property type="term" value="F:ATP binding"/>
    <property type="evidence" value="ECO:0007669"/>
    <property type="project" value="UniProtKB-KW"/>
</dbReference>
<keyword evidence="1" id="KW-0813">Transport</keyword>
<gene>
    <name evidence="5" type="ORF">EAT49_14670</name>
</gene>
<dbReference type="InterPro" id="IPR050093">
    <property type="entry name" value="ABC_SmlMolc_Importer"/>
</dbReference>
<dbReference type="InterPro" id="IPR017871">
    <property type="entry name" value="ABC_transporter-like_CS"/>
</dbReference>
<dbReference type="Pfam" id="PF00005">
    <property type="entry name" value="ABC_tran"/>
    <property type="match status" value="1"/>
</dbReference>
<name>A0A3N2QW50_9RHOB</name>
<dbReference type="SMART" id="SM00382">
    <property type="entry name" value="AAA"/>
    <property type="match status" value="1"/>
</dbReference>
<keyword evidence="6" id="KW-1185">Reference proteome</keyword>
<comment type="caution">
    <text evidence="5">The sequence shown here is derived from an EMBL/GenBank/DDBJ whole genome shotgun (WGS) entry which is preliminary data.</text>
</comment>
<proteinExistence type="predicted"/>
<dbReference type="PROSITE" id="PS00211">
    <property type="entry name" value="ABC_TRANSPORTER_1"/>
    <property type="match status" value="1"/>
</dbReference>
<evidence type="ECO:0000256" key="1">
    <source>
        <dbReference type="ARBA" id="ARBA00022448"/>
    </source>
</evidence>
<dbReference type="OrthoDB" id="9802264at2"/>
<dbReference type="GO" id="GO:0016887">
    <property type="term" value="F:ATP hydrolysis activity"/>
    <property type="evidence" value="ECO:0007669"/>
    <property type="project" value="InterPro"/>
</dbReference>
<reference evidence="5 6" key="1">
    <citation type="submission" date="2018-10" db="EMBL/GenBank/DDBJ databases">
        <title>Histidinibacterium lentulum gen. nov., sp. nov., a marine bacterium from the culture broth of Picochlorum sp. 122.</title>
        <authorList>
            <person name="Wang G."/>
        </authorList>
    </citation>
    <scope>NUCLEOTIDE SEQUENCE [LARGE SCALE GENOMIC DNA]</scope>
    <source>
        <strain evidence="5 6">B17</strain>
    </source>
</reference>
<dbReference type="GO" id="GO:0015847">
    <property type="term" value="P:putrescine transport"/>
    <property type="evidence" value="ECO:0007669"/>
    <property type="project" value="UniProtKB-ARBA"/>
</dbReference>
<evidence type="ECO:0000256" key="2">
    <source>
        <dbReference type="ARBA" id="ARBA00022741"/>
    </source>
</evidence>
<dbReference type="PANTHER" id="PTHR42781">
    <property type="entry name" value="SPERMIDINE/PUTRESCINE IMPORT ATP-BINDING PROTEIN POTA"/>
    <property type="match status" value="1"/>
</dbReference>
<dbReference type="GO" id="GO:0022857">
    <property type="term" value="F:transmembrane transporter activity"/>
    <property type="evidence" value="ECO:0007669"/>
    <property type="project" value="InterPro"/>
</dbReference>
<dbReference type="Pfam" id="PF08402">
    <property type="entry name" value="TOBE_2"/>
    <property type="match status" value="1"/>
</dbReference>
<feature type="domain" description="ABC transporter" evidence="4">
    <location>
        <begin position="5"/>
        <end position="235"/>
    </location>
</feature>
<dbReference type="Gene3D" id="3.40.50.300">
    <property type="entry name" value="P-loop containing nucleotide triphosphate hydrolases"/>
    <property type="match status" value="1"/>
</dbReference>
<dbReference type="PANTHER" id="PTHR42781:SF4">
    <property type="entry name" value="SPERMIDINE_PUTRESCINE IMPORT ATP-BINDING PROTEIN POTA"/>
    <property type="match status" value="1"/>
</dbReference>
<keyword evidence="2" id="KW-0547">Nucleotide-binding</keyword>
<dbReference type="Proteomes" id="UP000268016">
    <property type="component" value="Unassembled WGS sequence"/>
</dbReference>
<dbReference type="SUPFAM" id="SSF50331">
    <property type="entry name" value="MOP-like"/>
    <property type="match status" value="1"/>
</dbReference>
<dbReference type="InterPro" id="IPR003593">
    <property type="entry name" value="AAA+_ATPase"/>
</dbReference>
<evidence type="ECO:0000313" key="6">
    <source>
        <dbReference type="Proteomes" id="UP000268016"/>
    </source>
</evidence>
<dbReference type="InterPro" id="IPR008995">
    <property type="entry name" value="Mo/tungstate-bd_C_term_dom"/>
</dbReference>
<sequence>MTASVTLDRIGHSFGSFRALQSIELEIAAGEYVTLLGPSGCGKTTLLSILGGFLTPDQGRVLIGGRDVTALPAARRPTATTFQDYALFPHMSLRDNVGFGLRMAGVPRRERHARAEEKLDMVGLKHAAAARPHELSGGQRQRVALARALAVEPDVLLLDEPLGALDLKLRRAMQDELKSIQRRVGTTFVHVTHDQEEAMAIADRIVVMNAGRIEDAGPPARIYRHPASLFAAEFMGETNRFAGEGRGDGIATPFGVIDRQPPAHGPLTLCLRPEALRPGAGSLRIGPSRVLDAAFFGTHCRAHVRPDAAPDLTLVAHLPPTDLPEPGQMLDLAAVTDDLAAFPAE</sequence>
<evidence type="ECO:0000256" key="3">
    <source>
        <dbReference type="ARBA" id="ARBA00022840"/>
    </source>
</evidence>
<dbReference type="RefSeq" id="WP_123643047.1">
    <property type="nucleotide sequence ID" value="NZ_ML119087.1"/>
</dbReference>
<dbReference type="InterPro" id="IPR013611">
    <property type="entry name" value="Transp-assoc_OB_typ2"/>
</dbReference>
<protein>
    <submittedName>
        <fullName evidence="5">ABC transporter ATP-binding protein</fullName>
    </submittedName>
</protein>
<dbReference type="AlphaFoldDB" id="A0A3N2QW50"/>
<dbReference type="FunFam" id="3.40.50.300:FF:000133">
    <property type="entry name" value="Spermidine/putrescine import ATP-binding protein PotA"/>
    <property type="match status" value="1"/>
</dbReference>
<dbReference type="SUPFAM" id="SSF52540">
    <property type="entry name" value="P-loop containing nucleoside triphosphate hydrolases"/>
    <property type="match status" value="1"/>
</dbReference>
<dbReference type="GO" id="GO:0043190">
    <property type="term" value="C:ATP-binding cassette (ABC) transporter complex"/>
    <property type="evidence" value="ECO:0007669"/>
    <property type="project" value="InterPro"/>
</dbReference>
<evidence type="ECO:0000259" key="4">
    <source>
        <dbReference type="PROSITE" id="PS50893"/>
    </source>
</evidence>
<accession>A0A3N2QW50</accession>
<organism evidence="5 6">
    <name type="scientific">Histidinibacterium lentulum</name>
    <dbReference type="NCBI Taxonomy" id="2480588"/>
    <lineage>
        <taxon>Bacteria</taxon>
        <taxon>Pseudomonadati</taxon>
        <taxon>Pseudomonadota</taxon>
        <taxon>Alphaproteobacteria</taxon>
        <taxon>Rhodobacterales</taxon>
        <taxon>Paracoccaceae</taxon>
        <taxon>Histidinibacterium</taxon>
    </lineage>
</organism>
<evidence type="ECO:0000313" key="5">
    <source>
        <dbReference type="EMBL" id="ROT99454.1"/>
    </source>
</evidence>